<protein>
    <submittedName>
        <fullName evidence="1">Uncharacterized protein</fullName>
    </submittedName>
</protein>
<proteinExistence type="predicted"/>
<dbReference type="AlphaFoldDB" id="A0A1Y0B4N2"/>
<evidence type="ECO:0000313" key="1">
    <source>
        <dbReference type="EMBL" id="ART32372.1"/>
    </source>
</evidence>
<reference evidence="1" key="1">
    <citation type="submission" date="2017-03" db="EMBL/GenBank/DDBJ databases">
        <title>The mitochondrial genome of the carnivorous plant Utricularia reniformis (Lentibulariaceae): structure, comparative analysis and evolutionary landmarks.</title>
        <authorList>
            <person name="Silva S.R."/>
            <person name="Alvarenga D.O."/>
            <person name="Michael T.P."/>
            <person name="Miranda V.F.O."/>
            <person name="Varani A.M."/>
        </authorList>
    </citation>
    <scope>NUCLEOTIDE SEQUENCE</scope>
</reference>
<dbReference type="EMBL" id="KY774314">
    <property type="protein sequence ID" value="ART32372.1"/>
    <property type="molecule type" value="Genomic_DNA"/>
</dbReference>
<geneLocation type="mitochondrion" evidence="1"/>
<sequence length="56" mass="6419">MILQIRNEKLSSQSIQSGCPVSDMSIRTCTMKLRIRGGLNTPKSKWELIYGRFCNK</sequence>
<accession>A0A1Y0B4N2</accession>
<organism evidence="1">
    <name type="scientific">Utricularia reniformis</name>
    <dbReference type="NCBI Taxonomy" id="192314"/>
    <lineage>
        <taxon>Eukaryota</taxon>
        <taxon>Viridiplantae</taxon>
        <taxon>Streptophyta</taxon>
        <taxon>Embryophyta</taxon>
        <taxon>Tracheophyta</taxon>
        <taxon>Spermatophyta</taxon>
        <taxon>Magnoliopsida</taxon>
        <taxon>eudicotyledons</taxon>
        <taxon>Gunneridae</taxon>
        <taxon>Pentapetalae</taxon>
        <taxon>asterids</taxon>
        <taxon>lamiids</taxon>
        <taxon>Lamiales</taxon>
        <taxon>Lentibulariaceae</taxon>
        <taxon>Utricularia</taxon>
    </lineage>
</organism>
<name>A0A1Y0B4N2_9LAMI</name>
<gene>
    <name evidence="1" type="ORF">AEK19_MT2226</name>
</gene>
<keyword evidence="1" id="KW-0496">Mitochondrion</keyword>